<organism evidence="1 2">
    <name type="scientific">Lactococcus lactis subsp. lactis</name>
    <name type="common">Streptococcus lactis</name>
    <dbReference type="NCBI Taxonomy" id="1360"/>
    <lineage>
        <taxon>Bacteria</taxon>
        <taxon>Bacillati</taxon>
        <taxon>Bacillota</taxon>
        <taxon>Bacilli</taxon>
        <taxon>Lactobacillales</taxon>
        <taxon>Streptococcaceae</taxon>
        <taxon>Lactococcus</taxon>
    </lineage>
</organism>
<evidence type="ECO:0000313" key="2">
    <source>
        <dbReference type="Proteomes" id="UP000052991"/>
    </source>
</evidence>
<dbReference type="EMBL" id="LKLW01000145">
    <property type="protein sequence ID" value="KSU25009.1"/>
    <property type="molecule type" value="Genomic_DNA"/>
</dbReference>
<dbReference type="PATRIC" id="fig|1360.116.peg.2635"/>
<accession>A0A0V8EHR1</accession>
<protein>
    <submittedName>
        <fullName evidence="1">Uncharacterized protein</fullName>
    </submittedName>
</protein>
<reference evidence="2" key="1">
    <citation type="submission" date="2015-10" db="EMBL/GenBank/DDBJ databases">
        <title>Draft Genome Sequences of 11 Lactococcus lactis subspecies cremoris strains.</title>
        <authorList>
            <person name="Wels M."/>
            <person name="Backus L."/>
            <person name="Boekhorst J."/>
            <person name="Dijkstra A."/>
            <person name="Beerthuizen M."/>
            <person name="Kelly W."/>
            <person name="Siezen R."/>
            <person name="Bachmann H."/>
            <person name="Van Hijum S."/>
        </authorList>
    </citation>
    <scope>NUCLEOTIDE SEQUENCE [LARGE SCALE GENOMIC DNA]</scope>
    <source>
        <strain evidence="2">N42</strain>
    </source>
</reference>
<proteinExistence type="predicted"/>
<comment type="caution">
    <text evidence="1">The sequence shown here is derived from an EMBL/GenBank/DDBJ whole genome shotgun (WGS) entry which is preliminary data.</text>
</comment>
<gene>
    <name evidence="1" type="ORF">N42_2228</name>
</gene>
<name>A0A0V8EHR1_LACLL</name>
<dbReference type="Proteomes" id="UP000052991">
    <property type="component" value="Unassembled WGS sequence"/>
</dbReference>
<dbReference type="AlphaFoldDB" id="A0A0V8EHR1"/>
<sequence>MYNKEKGRGTNMDYNDFMKSKHIAERWGELQANYKNLNKTSELKAYHDLLTEFYDYIQSLEAHFFNDEKVADQKNLLTENVATPSQIFNAPKIPETVSFGQEALKGEEDPWFGFNDE</sequence>
<evidence type="ECO:0000313" key="1">
    <source>
        <dbReference type="EMBL" id="KSU25009.1"/>
    </source>
</evidence>